<evidence type="ECO:0000256" key="1">
    <source>
        <dbReference type="SAM" id="MobiDB-lite"/>
    </source>
</evidence>
<evidence type="ECO:0000313" key="5">
    <source>
        <dbReference type="Proteomes" id="UP000005408"/>
    </source>
</evidence>
<keyword evidence="2" id="KW-0812">Transmembrane</keyword>
<organism evidence="4 5">
    <name type="scientific">Magallana gigas</name>
    <name type="common">Pacific oyster</name>
    <name type="synonym">Crassostrea gigas</name>
    <dbReference type="NCBI Taxonomy" id="29159"/>
    <lineage>
        <taxon>Eukaryota</taxon>
        <taxon>Metazoa</taxon>
        <taxon>Spiralia</taxon>
        <taxon>Lophotrochozoa</taxon>
        <taxon>Mollusca</taxon>
        <taxon>Bivalvia</taxon>
        <taxon>Autobranchia</taxon>
        <taxon>Pteriomorphia</taxon>
        <taxon>Ostreida</taxon>
        <taxon>Ostreoidea</taxon>
        <taxon>Ostreidae</taxon>
        <taxon>Magallana</taxon>
    </lineage>
</organism>
<dbReference type="PANTHER" id="PTHR47020:SF1">
    <property type="entry name" value="HILLARIN"/>
    <property type="match status" value="1"/>
</dbReference>
<accession>A0A8W8JJ74</accession>
<feature type="compositionally biased region" description="Polar residues" evidence="1">
    <location>
        <begin position="210"/>
        <end position="229"/>
    </location>
</feature>
<proteinExistence type="predicted"/>
<dbReference type="PANTHER" id="PTHR47020">
    <property type="entry name" value="HILLARIN"/>
    <property type="match status" value="1"/>
</dbReference>
<dbReference type="Pfam" id="PF01841">
    <property type="entry name" value="Transglut_core"/>
    <property type="match status" value="1"/>
</dbReference>
<keyword evidence="2" id="KW-1133">Transmembrane helix</keyword>
<feature type="domain" description="Transglutaminase-like" evidence="3">
    <location>
        <begin position="375"/>
        <end position="443"/>
    </location>
</feature>
<dbReference type="Pfam" id="PF23265">
    <property type="entry name" value="Ig-like_KY"/>
    <property type="match status" value="3"/>
</dbReference>
<dbReference type="Proteomes" id="UP000005408">
    <property type="component" value="Unassembled WGS sequence"/>
</dbReference>
<feature type="compositionally biased region" description="Pro residues" evidence="1">
    <location>
        <begin position="182"/>
        <end position="193"/>
    </location>
</feature>
<dbReference type="InterPro" id="IPR053041">
    <property type="entry name" value="Transglut-like_Superfamily_Mod"/>
</dbReference>
<dbReference type="SMART" id="SM00460">
    <property type="entry name" value="TGc"/>
    <property type="match status" value="1"/>
</dbReference>
<dbReference type="InterPro" id="IPR056564">
    <property type="entry name" value="Ig-like_KY"/>
</dbReference>
<dbReference type="AlphaFoldDB" id="A0A8W8JJ74"/>
<evidence type="ECO:0000256" key="2">
    <source>
        <dbReference type="SAM" id="Phobius"/>
    </source>
</evidence>
<reference evidence="4" key="1">
    <citation type="submission" date="2022-08" db="UniProtKB">
        <authorList>
            <consortium name="EnsemblMetazoa"/>
        </authorList>
    </citation>
    <scope>IDENTIFICATION</scope>
    <source>
        <strain evidence="4">05x7-T-G4-1.051#20</strain>
    </source>
</reference>
<dbReference type="Gene3D" id="3.10.620.30">
    <property type="match status" value="1"/>
</dbReference>
<feature type="transmembrane region" description="Helical" evidence="2">
    <location>
        <begin position="51"/>
        <end position="68"/>
    </location>
</feature>
<sequence length="962" mass="109099">MDDLESEDNTTANQNEQDLANCEDNNVKSNPLNLDCCNSASTIKSFFNRRPTEFFFGAIAGCVFTLIVGKTALYYLAAVAIVYLVALFLGSGSHNKLGVFERIKSTIFPTLFDKIWNFFAFSLGVLVLGGFVLWGPLLMPFLIGKSFLFYFSSLAVAFLGMAAMNLVGQRGEEEININSVSPPSPEPFPPPSPEILSPDGALPDNRQQEVHSQFAISQDQASQELTSGRETVHMPSPEKAVLANATLSKPIQVEMRCVGQQPPAAPSTFELVPVRTEQEKSLTKHEVAPPPSPGNLKLSLDQVDCQILHSIEEHAIQVSKSEHPSFRELVWDLIFSKHISNELEKVIAIFRWLATKNLKEMIFDNVEKGSPEEILLGLKEGKTTYAKVFDTMCNHAGLHSRIISGYAKGVNYKPGMKFNPGKNQHNWNAVYINGTWGLVDADWAAREIIKKLWKLRYRLDEHFFLPDPHHFICDHFPDEDQWQLLERPIALEEFENMPHILPDFFKYGLEFVSHRTVIIYGRGEINIRLRYVANKWAEEFNFRLQFESNEEEEYKGTKLNRYGMQESVGGIVNFRLRLPVEGSYILTIYAKEDTPENKENVYHPVCEYKIVQEEVSVTEPTPFPPCAYLNWGTGTFFSRYGLATYQKTAKILTKDGRAELQIIIPKQMQFMTKLKHNDRNDADLVGYVTHRIVGNNVCFNITVPSRGEYGLEILCNDPATECSTLYQVAQYLVECNEDVKTVPLPKLPAGYLGAKLKFNDYGLNTVSHHIPVIHLETNTVEIQISVAQEMKVTANLTDMESDRELPEFVFIQTKDSVVSFIVNCPSVGFYKLQLYALPFHDSSQQLPGVYNYLINCQRKTENVYPFPKQDPRWKKSCYMWESLVVNKEIGKPTVNFHVKIPKAEDVAVVVNQEWTHLKSSTPEIWQGEVNLAPYYGEGVKVTVNANFGGDKTSYSRLLEYSI</sequence>
<feature type="transmembrane region" description="Helical" evidence="2">
    <location>
        <begin position="147"/>
        <end position="167"/>
    </location>
</feature>
<keyword evidence="5" id="KW-1185">Reference proteome</keyword>
<keyword evidence="2" id="KW-0472">Membrane</keyword>
<dbReference type="EnsemblMetazoa" id="G18788.1">
    <property type="protein sequence ID" value="G18788.1:cds"/>
    <property type="gene ID" value="G18788"/>
</dbReference>
<dbReference type="SUPFAM" id="SSF54001">
    <property type="entry name" value="Cysteine proteinases"/>
    <property type="match status" value="1"/>
</dbReference>
<protein>
    <recommendedName>
        <fullName evidence="3">Transglutaminase-like domain-containing protein</fullName>
    </recommendedName>
</protein>
<dbReference type="InterPro" id="IPR038765">
    <property type="entry name" value="Papain-like_cys_pep_sf"/>
</dbReference>
<name>A0A8W8JJ74_MAGGI</name>
<evidence type="ECO:0000313" key="4">
    <source>
        <dbReference type="EnsemblMetazoa" id="G18788.1:cds"/>
    </source>
</evidence>
<evidence type="ECO:0000259" key="3">
    <source>
        <dbReference type="SMART" id="SM00460"/>
    </source>
</evidence>
<dbReference type="InterPro" id="IPR002931">
    <property type="entry name" value="Transglutaminase-like"/>
</dbReference>
<feature type="region of interest" description="Disordered" evidence="1">
    <location>
        <begin position="176"/>
        <end position="232"/>
    </location>
</feature>
<feature type="transmembrane region" description="Helical" evidence="2">
    <location>
        <begin position="115"/>
        <end position="135"/>
    </location>
</feature>
<dbReference type="SMR" id="A0A8W8JJ74"/>